<gene>
    <name evidence="2" type="ORF">H6H03_05570</name>
</gene>
<evidence type="ECO:0000313" key="3">
    <source>
        <dbReference type="Proteomes" id="UP000637383"/>
    </source>
</evidence>
<keyword evidence="3" id="KW-1185">Reference proteome</keyword>
<evidence type="ECO:0000259" key="1">
    <source>
        <dbReference type="Pfam" id="PF00322"/>
    </source>
</evidence>
<organism evidence="2 3">
    <name type="scientific">Nostoc paludosum FACHB-159</name>
    <dbReference type="NCBI Taxonomy" id="2692908"/>
    <lineage>
        <taxon>Bacteria</taxon>
        <taxon>Bacillati</taxon>
        <taxon>Cyanobacteriota</taxon>
        <taxon>Cyanophyceae</taxon>
        <taxon>Nostocales</taxon>
        <taxon>Nostocaceae</taxon>
        <taxon>Nostoc</taxon>
    </lineage>
</organism>
<evidence type="ECO:0000313" key="2">
    <source>
        <dbReference type="EMBL" id="MBD2733382.1"/>
    </source>
</evidence>
<feature type="domain" description="Endothelin-like toxin" evidence="1">
    <location>
        <begin position="7"/>
        <end position="20"/>
    </location>
</feature>
<comment type="caution">
    <text evidence="2">The sequence shown here is derived from an EMBL/GenBank/DDBJ whole genome shotgun (WGS) entry which is preliminary data.</text>
</comment>
<proteinExistence type="predicted"/>
<accession>A0ABR8K1S5</accession>
<dbReference type="Proteomes" id="UP000637383">
    <property type="component" value="Unassembled WGS sequence"/>
</dbReference>
<dbReference type="Pfam" id="PF00322">
    <property type="entry name" value="Endothelin"/>
    <property type="match status" value="1"/>
</dbReference>
<dbReference type="InterPro" id="IPR001928">
    <property type="entry name" value="Endothln-like_toxin"/>
</dbReference>
<dbReference type="EMBL" id="JACJTU010000004">
    <property type="protein sequence ID" value="MBD2733382.1"/>
    <property type="molecule type" value="Genomic_DNA"/>
</dbReference>
<protein>
    <recommendedName>
        <fullName evidence="1">Endothelin-like toxin domain-containing protein</fullName>
    </recommendedName>
</protein>
<reference evidence="2 3" key="1">
    <citation type="journal article" date="2020" name="ISME J.">
        <title>Comparative genomics reveals insights into cyanobacterial evolution and habitat adaptation.</title>
        <authorList>
            <person name="Chen M.Y."/>
            <person name="Teng W.K."/>
            <person name="Zhao L."/>
            <person name="Hu C.X."/>
            <person name="Zhou Y.K."/>
            <person name="Han B.P."/>
            <person name="Song L.R."/>
            <person name="Shu W.S."/>
        </authorList>
    </citation>
    <scope>NUCLEOTIDE SEQUENCE [LARGE SCALE GENOMIC DNA]</scope>
    <source>
        <strain evidence="2 3">FACHB-159</strain>
    </source>
</reference>
<sequence>MIVIVRNECKYFCHLLIVWNSTLQVSN</sequence>
<name>A0ABR8K1S5_9NOSO</name>